<keyword evidence="3" id="KW-1185">Reference proteome</keyword>
<dbReference type="OrthoDB" id="5857164at2759"/>
<feature type="compositionally biased region" description="Polar residues" evidence="1">
    <location>
        <begin position="65"/>
        <end position="75"/>
    </location>
</feature>
<dbReference type="AlphaFoldDB" id="A0A3P7JFF4"/>
<proteinExistence type="predicted"/>
<evidence type="ECO:0000313" key="3">
    <source>
        <dbReference type="Proteomes" id="UP000270094"/>
    </source>
</evidence>
<feature type="region of interest" description="Disordered" evidence="1">
    <location>
        <begin position="1"/>
        <end position="27"/>
    </location>
</feature>
<dbReference type="Proteomes" id="UP000270094">
    <property type="component" value="Unassembled WGS sequence"/>
</dbReference>
<feature type="region of interest" description="Disordered" evidence="1">
    <location>
        <begin position="65"/>
        <end position="99"/>
    </location>
</feature>
<evidence type="ECO:0000256" key="1">
    <source>
        <dbReference type="SAM" id="MobiDB-lite"/>
    </source>
</evidence>
<organism evidence="2 3">
    <name type="scientific">Strongylus vulgaris</name>
    <name type="common">Blood worm</name>
    <dbReference type="NCBI Taxonomy" id="40348"/>
    <lineage>
        <taxon>Eukaryota</taxon>
        <taxon>Metazoa</taxon>
        <taxon>Ecdysozoa</taxon>
        <taxon>Nematoda</taxon>
        <taxon>Chromadorea</taxon>
        <taxon>Rhabditida</taxon>
        <taxon>Rhabditina</taxon>
        <taxon>Rhabditomorpha</taxon>
        <taxon>Strongyloidea</taxon>
        <taxon>Strongylidae</taxon>
        <taxon>Strongylus</taxon>
    </lineage>
</organism>
<gene>
    <name evidence="2" type="ORF">SVUK_LOCUS19399</name>
</gene>
<reference evidence="2 3" key="1">
    <citation type="submission" date="2018-11" db="EMBL/GenBank/DDBJ databases">
        <authorList>
            <consortium name="Pathogen Informatics"/>
        </authorList>
    </citation>
    <scope>NUCLEOTIDE SEQUENCE [LARGE SCALE GENOMIC DNA]</scope>
</reference>
<sequence length="99" mass="11044">MVEKFLADEIQHSPDVRRPSESTTDQTSFITHKGGAILVNRSGTVFYKYVEDEGTQWPSVKKVESLNTSKSSMTNKAKVDSELSANNTEEKKKSCCTIL</sequence>
<feature type="compositionally biased region" description="Basic and acidic residues" evidence="1">
    <location>
        <begin position="1"/>
        <end position="20"/>
    </location>
</feature>
<name>A0A3P7JFF4_STRVU</name>
<evidence type="ECO:0000313" key="2">
    <source>
        <dbReference type="EMBL" id="VDM84401.1"/>
    </source>
</evidence>
<protein>
    <submittedName>
        <fullName evidence="2">Uncharacterized protein</fullName>
    </submittedName>
</protein>
<dbReference type="EMBL" id="UYYB01129888">
    <property type="protein sequence ID" value="VDM84401.1"/>
    <property type="molecule type" value="Genomic_DNA"/>
</dbReference>
<accession>A0A3P7JFF4</accession>